<evidence type="ECO:0000313" key="3">
    <source>
        <dbReference type="Proteomes" id="UP000439903"/>
    </source>
</evidence>
<sequence>MPSSTSNNHHGYLWTEILYFQETQKNIVESDYDDGNSDGDKRKGKNPNKLGYPPGIIPILEELPKWAENEHECSQLREYLFTMNKGLEKVRGRDGPLLQQLLQII</sequence>
<dbReference type="Proteomes" id="UP000439903">
    <property type="component" value="Unassembled WGS sequence"/>
</dbReference>
<organism evidence="2 3">
    <name type="scientific">Gigaspora margarita</name>
    <dbReference type="NCBI Taxonomy" id="4874"/>
    <lineage>
        <taxon>Eukaryota</taxon>
        <taxon>Fungi</taxon>
        <taxon>Fungi incertae sedis</taxon>
        <taxon>Mucoromycota</taxon>
        <taxon>Glomeromycotina</taxon>
        <taxon>Glomeromycetes</taxon>
        <taxon>Diversisporales</taxon>
        <taxon>Gigasporaceae</taxon>
        <taxon>Gigaspora</taxon>
    </lineage>
</organism>
<accession>A0A8H4EIB3</accession>
<reference evidence="2 3" key="1">
    <citation type="journal article" date="2019" name="Environ. Microbiol.">
        <title>At the nexus of three kingdoms: the genome of the mycorrhizal fungus Gigaspora margarita provides insights into plant, endobacterial and fungal interactions.</title>
        <authorList>
            <person name="Venice F."/>
            <person name="Ghignone S."/>
            <person name="Salvioli di Fossalunga A."/>
            <person name="Amselem J."/>
            <person name="Novero M."/>
            <person name="Xianan X."/>
            <person name="Sedzielewska Toro K."/>
            <person name="Morin E."/>
            <person name="Lipzen A."/>
            <person name="Grigoriev I.V."/>
            <person name="Henrissat B."/>
            <person name="Martin F.M."/>
            <person name="Bonfante P."/>
        </authorList>
    </citation>
    <scope>NUCLEOTIDE SEQUENCE [LARGE SCALE GENOMIC DNA]</scope>
    <source>
        <strain evidence="2 3">BEG34</strain>
    </source>
</reference>
<name>A0A8H4EIB3_GIGMA</name>
<comment type="caution">
    <text evidence="2">The sequence shown here is derived from an EMBL/GenBank/DDBJ whole genome shotgun (WGS) entry which is preliminary data.</text>
</comment>
<evidence type="ECO:0000313" key="2">
    <source>
        <dbReference type="EMBL" id="KAF0489517.1"/>
    </source>
</evidence>
<evidence type="ECO:0000256" key="1">
    <source>
        <dbReference type="SAM" id="MobiDB-lite"/>
    </source>
</evidence>
<dbReference type="AlphaFoldDB" id="A0A8H4EIB3"/>
<keyword evidence="3" id="KW-1185">Reference proteome</keyword>
<gene>
    <name evidence="2" type="ORF">F8M41_022083</name>
</gene>
<protein>
    <submittedName>
        <fullName evidence="2">Uncharacterized protein</fullName>
    </submittedName>
</protein>
<feature type="region of interest" description="Disordered" evidence="1">
    <location>
        <begin position="29"/>
        <end position="51"/>
    </location>
</feature>
<dbReference type="EMBL" id="WTPW01000671">
    <property type="protein sequence ID" value="KAF0489517.1"/>
    <property type="molecule type" value="Genomic_DNA"/>
</dbReference>
<proteinExistence type="predicted"/>